<keyword evidence="9" id="KW-0472">Membrane</keyword>
<keyword evidence="6" id="KW-0808">Transferase</keyword>
<dbReference type="RefSeq" id="WP_170882892.1">
    <property type="nucleotide sequence ID" value="NZ_JABEYA020000007.1"/>
</dbReference>
<name>A0ABT8BRS0_9VIBR</name>
<keyword evidence="9" id="KW-0812">Transmembrane</keyword>
<feature type="transmembrane region" description="Helical" evidence="9">
    <location>
        <begin position="9"/>
        <end position="35"/>
    </location>
</feature>
<keyword evidence="12" id="KW-1185">Reference proteome</keyword>
<sequence length="416" mass="47198">MKIKRSLRLYLMSVVLISATIMIVAMSLIAVRYFFFGLDVAMSGFMRTHAFQFEMSDNKPVKVNDLTVAKRWKDLPQPIQDSFNPDNMVMNKLEKKIEGIPLFSPPKTSYFAMKMEHDGNVRYASVLVLDHAFSPQEIPHFSYIVCAAIGAIILFTGTLIALIQQVSSPVEALRKWATSLDKGTRIQTIPEFGYSELNSLALIIQSSISRRQESLDNEQQFLGYASHELRTPIAVVRANTELLKKMLAKQLDPLKQLEVVERIERAGYNMTDLTETLLWLNRQDHALPNSQLALGDLVTEIHKELQYLLREKSVVVKCVKDRSTLVAPQGLCRIIIANLMRNAFQHTYQGEVIVQQKADTLVIMNKNFCERHSDEALGFGLGLELTKRLLDQYGGYYCHHVVAGGWRVEVRFASTS</sequence>
<evidence type="ECO:0000256" key="2">
    <source>
        <dbReference type="ARBA" id="ARBA00004651"/>
    </source>
</evidence>
<dbReference type="Gene3D" id="1.10.287.130">
    <property type="match status" value="1"/>
</dbReference>
<dbReference type="Gene3D" id="3.30.565.10">
    <property type="entry name" value="Histidine kinase-like ATPase, C-terminal domain"/>
    <property type="match status" value="1"/>
</dbReference>
<organism evidence="11 12">
    <name type="scientific">Vibrio ostreicida</name>
    <dbReference type="NCBI Taxonomy" id="526588"/>
    <lineage>
        <taxon>Bacteria</taxon>
        <taxon>Pseudomonadati</taxon>
        <taxon>Pseudomonadota</taxon>
        <taxon>Gammaproteobacteria</taxon>
        <taxon>Vibrionales</taxon>
        <taxon>Vibrionaceae</taxon>
        <taxon>Vibrio</taxon>
    </lineage>
</organism>
<evidence type="ECO:0000256" key="1">
    <source>
        <dbReference type="ARBA" id="ARBA00000085"/>
    </source>
</evidence>
<feature type="domain" description="Histidine kinase" evidence="10">
    <location>
        <begin position="224"/>
        <end position="416"/>
    </location>
</feature>
<dbReference type="Pfam" id="PF00512">
    <property type="entry name" value="HisKA"/>
    <property type="match status" value="1"/>
</dbReference>
<comment type="subcellular location">
    <subcellularLocation>
        <location evidence="2">Cell membrane</location>
        <topology evidence="2">Multi-pass membrane protein</topology>
    </subcellularLocation>
</comment>
<keyword evidence="8" id="KW-0902">Two-component regulatory system</keyword>
<dbReference type="CDD" id="cd00082">
    <property type="entry name" value="HisKA"/>
    <property type="match status" value="1"/>
</dbReference>
<keyword evidence="7 11" id="KW-0418">Kinase</keyword>
<dbReference type="EC" id="2.7.13.3" evidence="3"/>
<accession>A0ABT8BRS0</accession>
<evidence type="ECO:0000256" key="9">
    <source>
        <dbReference type="SAM" id="Phobius"/>
    </source>
</evidence>
<reference evidence="12" key="1">
    <citation type="journal article" date="2019" name="Int. J. Syst. Evol. Microbiol.">
        <title>The Global Catalogue of Microorganisms (GCM) 10K type strain sequencing project: providing services to taxonomists for standard genome sequencing and annotation.</title>
        <authorList>
            <consortium name="The Broad Institute Genomics Platform"/>
            <consortium name="The Broad Institute Genome Sequencing Center for Infectious Disease"/>
            <person name="Wu L."/>
            <person name="Ma J."/>
        </authorList>
    </citation>
    <scope>NUCLEOTIDE SEQUENCE [LARGE SCALE GENOMIC DNA]</scope>
    <source>
        <strain evidence="12">CECT 7398</strain>
    </source>
</reference>
<comment type="caution">
    <text evidence="11">The sequence shown here is derived from an EMBL/GenBank/DDBJ whole genome shotgun (WGS) entry which is preliminary data.</text>
</comment>
<dbReference type="Proteomes" id="UP001238540">
    <property type="component" value="Unassembled WGS sequence"/>
</dbReference>
<dbReference type="InterPro" id="IPR036097">
    <property type="entry name" value="HisK_dim/P_sf"/>
</dbReference>
<gene>
    <name evidence="11" type="ORF">QWZ16_08725</name>
</gene>
<keyword evidence="4" id="KW-1003">Cell membrane</keyword>
<evidence type="ECO:0000256" key="6">
    <source>
        <dbReference type="ARBA" id="ARBA00022679"/>
    </source>
</evidence>
<evidence type="ECO:0000313" key="11">
    <source>
        <dbReference type="EMBL" id="MDN3609780.1"/>
    </source>
</evidence>
<dbReference type="InterPro" id="IPR003661">
    <property type="entry name" value="HisK_dim/P_dom"/>
</dbReference>
<dbReference type="PANTHER" id="PTHR44936:SF9">
    <property type="entry name" value="SENSOR PROTEIN CREC"/>
    <property type="match status" value="1"/>
</dbReference>
<dbReference type="PANTHER" id="PTHR44936">
    <property type="entry name" value="SENSOR PROTEIN CREC"/>
    <property type="match status" value="1"/>
</dbReference>
<protein>
    <recommendedName>
        <fullName evidence="3">histidine kinase</fullName>
        <ecNumber evidence="3">2.7.13.3</ecNumber>
    </recommendedName>
</protein>
<proteinExistence type="predicted"/>
<evidence type="ECO:0000259" key="10">
    <source>
        <dbReference type="PROSITE" id="PS50109"/>
    </source>
</evidence>
<evidence type="ECO:0000256" key="4">
    <source>
        <dbReference type="ARBA" id="ARBA00022475"/>
    </source>
</evidence>
<evidence type="ECO:0000256" key="3">
    <source>
        <dbReference type="ARBA" id="ARBA00012438"/>
    </source>
</evidence>
<dbReference type="SUPFAM" id="SSF55874">
    <property type="entry name" value="ATPase domain of HSP90 chaperone/DNA topoisomerase II/histidine kinase"/>
    <property type="match status" value="1"/>
</dbReference>
<keyword evidence="5" id="KW-0597">Phosphoprotein</keyword>
<evidence type="ECO:0000256" key="8">
    <source>
        <dbReference type="ARBA" id="ARBA00023012"/>
    </source>
</evidence>
<dbReference type="GO" id="GO:0016301">
    <property type="term" value="F:kinase activity"/>
    <property type="evidence" value="ECO:0007669"/>
    <property type="project" value="UniProtKB-KW"/>
</dbReference>
<dbReference type="PROSITE" id="PS50109">
    <property type="entry name" value="HIS_KIN"/>
    <property type="match status" value="1"/>
</dbReference>
<dbReference type="EMBL" id="JAUFQC010000001">
    <property type="protein sequence ID" value="MDN3609780.1"/>
    <property type="molecule type" value="Genomic_DNA"/>
</dbReference>
<comment type="catalytic activity">
    <reaction evidence="1">
        <text>ATP + protein L-histidine = ADP + protein N-phospho-L-histidine.</text>
        <dbReference type="EC" id="2.7.13.3"/>
    </reaction>
</comment>
<dbReference type="InterPro" id="IPR050980">
    <property type="entry name" value="2C_sensor_his_kinase"/>
</dbReference>
<evidence type="ECO:0000313" key="12">
    <source>
        <dbReference type="Proteomes" id="UP001238540"/>
    </source>
</evidence>
<evidence type="ECO:0000256" key="7">
    <source>
        <dbReference type="ARBA" id="ARBA00022777"/>
    </source>
</evidence>
<dbReference type="InterPro" id="IPR005467">
    <property type="entry name" value="His_kinase_dom"/>
</dbReference>
<dbReference type="InterPro" id="IPR036890">
    <property type="entry name" value="HATPase_C_sf"/>
</dbReference>
<keyword evidence="9" id="KW-1133">Transmembrane helix</keyword>
<evidence type="ECO:0000256" key="5">
    <source>
        <dbReference type="ARBA" id="ARBA00022553"/>
    </source>
</evidence>
<feature type="transmembrane region" description="Helical" evidence="9">
    <location>
        <begin position="141"/>
        <end position="163"/>
    </location>
</feature>
<dbReference type="SUPFAM" id="SSF47384">
    <property type="entry name" value="Homodimeric domain of signal transducing histidine kinase"/>
    <property type="match status" value="1"/>
</dbReference>
<dbReference type="SMART" id="SM00388">
    <property type="entry name" value="HisKA"/>
    <property type="match status" value="1"/>
</dbReference>